<protein>
    <submittedName>
        <fullName evidence="2">Uncharacterized protein</fullName>
    </submittedName>
</protein>
<evidence type="ECO:0000313" key="1">
    <source>
        <dbReference type="Proteomes" id="UP000504637"/>
    </source>
</evidence>
<sequence>MRSFDIIKLSCIDRASSMPATTLPLLVRALFARPRTRPTTGRMLGRQCYTESCYSCSGSCSPSRMLKCHIVVVICVQE</sequence>
<reference evidence="2" key="2">
    <citation type="submission" date="2020-04" db="EMBL/GenBank/DDBJ databases">
        <authorList>
            <consortium name="NCBI Genome Project"/>
        </authorList>
    </citation>
    <scope>NUCLEOTIDE SEQUENCE</scope>
    <source>
        <strain evidence="2">CBS 342.82</strain>
    </source>
</reference>
<evidence type="ECO:0000313" key="2">
    <source>
        <dbReference type="RefSeq" id="XP_033456798.1"/>
    </source>
</evidence>
<accession>A0A6J3LYQ6</accession>
<proteinExistence type="predicted"/>
<dbReference type="RefSeq" id="XP_033456798.1">
    <property type="nucleotide sequence ID" value="XM_033608734.1"/>
</dbReference>
<reference evidence="2" key="1">
    <citation type="submission" date="2020-01" db="EMBL/GenBank/DDBJ databases">
        <authorList>
            <consortium name="DOE Joint Genome Institute"/>
            <person name="Haridas S."/>
            <person name="Albert R."/>
            <person name="Binder M."/>
            <person name="Bloem J."/>
            <person name="Labutti K."/>
            <person name="Salamov A."/>
            <person name="Andreopoulos B."/>
            <person name="Baker S.E."/>
            <person name="Barry K."/>
            <person name="Bills G."/>
            <person name="Bluhm B.H."/>
            <person name="Cannon C."/>
            <person name="Castanera R."/>
            <person name="Culley D.E."/>
            <person name="Daum C."/>
            <person name="Ezra D."/>
            <person name="Gonzalez J.B."/>
            <person name="Henrissat B."/>
            <person name="Kuo A."/>
            <person name="Liang C."/>
            <person name="Lipzen A."/>
            <person name="Lutzoni F."/>
            <person name="Magnuson J."/>
            <person name="Mondo S."/>
            <person name="Nolan M."/>
            <person name="Ohm R."/>
            <person name="Pangilinan J."/>
            <person name="Park H.-J."/>
            <person name="Ramirez L."/>
            <person name="Alfaro M."/>
            <person name="Sun H."/>
            <person name="Tritt A."/>
            <person name="Yoshinaga Y."/>
            <person name="Zwiers L.-H."/>
            <person name="Turgeon B.G."/>
            <person name="Goodwin S.B."/>
            <person name="Spatafora J.W."/>
            <person name="Crous P.W."/>
            <person name="Grigoriev I.V."/>
        </authorList>
    </citation>
    <scope>NUCLEOTIDE SEQUENCE</scope>
    <source>
        <strain evidence="2">CBS 342.82</strain>
    </source>
</reference>
<keyword evidence="1" id="KW-1185">Reference proteome</keyword>
<name>A0A6J3LYQ6_9PEZI</name>
<dbReference type="GeneID" id="54366534"/>
<reference evidence="2" key="3">
    <citation type="submission" date="2025-08" db="UniProtKB">
        <authorList>
            <consortium name="RefSeq"/>
        </authorList>
    </citation>
    <scope>IDENTIFICATION</scope>
    <source>
        <strain evidence="2">CBS 342.82</strain>
    </source>
</reference>
<organism evidence="2">
    <name type="scientific">Dissoconium aciculare CBS 342.82</name>
    <dbReference type="NCBI Taxonomy" id="1314786"/>
    <lineage>
        <taxon>Eukaryota</taxon>
        <taxon>Fungi</taxon>
        <taxon>Dikarya</taxon>
        <taxon>Ascomycota</taxon>
        <taxon>Pezizomycotina</taxon>
        <taxon>Dothideomycetes</taxon>
        <taxon>Dothideomycetidae</taxon>
        <taxon>Mycosphaerellales</taxon>
        <taxon>Dissoconiaceae</taxon>
        <taxon>Dissoconium</taxon>
    </lineage>
</organism>
<dbReference type="AlphaFoldDB" id="A0A6J3LYQ6"/>
<gene>
    <name evidence="2" type="ORF">K489DRAFT_58277</name>
</gene>
<dbReference type="Proteomes" id="UP000504637">
    <property type="component" value="Unplaced"/>
</dbReference>